<keyword evidence="4" id="KW-1185">Reference proteome</keyword>
<dbReference type="Proteomes" id="UP001589532">
    <property type="component" value="Unassembled WGS sequence"/>
</dbReference>
<dbReference type="RefSeq" id="WP_344999090.1">
    <property type="nucleotide sequence ID" value="NZ_BAAAXV010000009.1"/>
</dbReference>
<dbReference type="EMBL" id="JBHMBW010000111">
    <property type="protein sequence ID" value="MFB9631901.1"/>
    <property type="molecule type" value="Genomic_DNA"/>
</dbReference>
<gene>
    <name evidence="3" type="ORF">ACFFSA_53340</name>
</gene>
<sequence>MILLGLILVLLAGGALALVLTEESARYILFGYTFELNQVEMFLAGAAAAAVLLLGLWLIGSGSRRSAKRRRALRGARAEASNRVARLEDEKRELERRLEHSPEPGDRLVSRGSQDTRP</sequence>
<feature type="transmembrane region" description="Helical" evidence="2">
    <location>
        <begin position="41"/>
        <end position="60"/>
    </location>
</feature>
<accession>A0ABV5SN74</accession>
<keyword evidence="2" id="KW-1133">Transmembrane helix</keyword>
<evidence type="ECO:0000256" key="1">
    <source>
        <dbReference type="SAM" id="MobiDB-lite"/>
    </source>
</evidence>
<keyword evidence="2" id="KW-0812">Transmembrane</keyword>
<evidence type="ECO:0000313" key="3">
    <source>
        <dbReference type="EMBL" id="MFB9631901.1"/>
    </source>
</evidence>
<reference evidence="3 4" key="1">
    <citation type="submission" date="2024-09" db="EMBL/GenBank/DDBJ databases">
        <authorList>
            <person name="Sun Q."/>
            <person name="Mori K."/>
        </authorList>
    </citation>
    <scope>NUCLEOTIDE SEQUENCE [LARGE SCALE GENOMIC DNA]</scope>
    <source>
        <strain evidence="3 4">JCM 3143</strain>
    </source>
</reference>
<feature type="region of interest" description="Disordered" evidence="1">
    <location>
        <begin position="90"/>
        <end position="118"/>
    </location>
</feature>
<evidence type="ECO:0000313" key="4">
    <source>
        <dbReference type="Proteomes" id="UP001589532"/>
    </source>
</evidence>
<proteinExistence type="predicted"/>
<evidence type="ECO:0000256" key="2">
    <source>
        <dbReference type="SAM" id="Phobius"/>
    </source>
</evidence>
<protein>
    <recommendedName>
        <fullName evidence="5">LapA family protein</fullName>
    </recommendedName>
</protein>
<comment type="caution">
    <text evidence="3">The sequence shown here is derived from an EMBL/GenBank/DDBJ whole genome shotgun (WGS) entry which is preliminary data.</text>
</comment>
<organism evidence="3 4">
    <name type="scientific">Nonomuraea helvata</name>
    <dbReference type="NCBI Taxonomy" id="37484"/>
    <lineage>
        <taxon>Bacteria</taxon>
        <taxon>Bacillati</taxon>
        <taxon>Actinomycetota</taxon>
        <taxon>Actinomycetes</taxon>
        <taxon>Streptosporangiales</taxon>
        <taxon>Streptosporangiaceae</taxon>
        <taxon>Nonomuraea</taxon>
    </lineage>
</organism>
<name>A0ABV5SN74_9ACTN</name>
<keyword evidence="2" id="KW-0472">Membrane</keyword>
<evidence type="ECO:0008006" key="5">
    <source>
        <dbReference type="Google" id="ProtNLM"/>
    </source>
</evidence>